<name>A0A397VPF1_9GLOM</name>
<evidence type="ECO:0000256" key="1">
    <source>
        <dbReference type="ARBA" id="ARBA00004123"/>
    </source>
</evidence>
<comment type="similarity">
    <text evidence="2">Belongs to the PAF1 family.</text>
</comment>
<organism evidence="4 5">
    <name type="scientific">Gigaspora rosea</name>
    <dbReference type="NCBI Taxonomy" id="44941"/>
    <lineage>
        <taxon>Eukaryota</taxon>
        <taxon>Fungi</taxon>
        <taxon>Fungi incertae sedis</taxon>
        <taxon>Mucoromycota</taxon>
        <taxon>Glomeromycotina</taxon>
        <taxon>Glomeromycetes</taxon>
        <taxon>Diversisporales</taxon>
        <taxon>Gigasporaceae</taxon>
        <taxon>Gigaspora</taxon>
    </lineage>
</organism>
<dbReference type="PANTHER" id="PTHR23188">
    <property type="entry name" value="RNA POLYMERASE II-ASSOCIATED FACTOR 1 HOMOLOG"/>
    <property type="match status" value="1"/>
</dbReference>
<dbReference type="EMBL" id="QKWP01000289">
    <property type="protein sequence ID" value="RIB22869.1"/>
    <property type="molecule type" value="Genomic_DNA"/>
</dbReference>
<keyword evidence="3" id="KW-0539">Nucleus</keyword>
<comment type="subcellular location">
    <subcellularLocation>
        <location evidence="1">Nucleus</location>
    </subcellularLocation>
</comment>
<accession>A0A397VPF1</accession>
<dbReference type="PANTHER" id="PTHR23188:SF12">
    <property type="entry name" value="RNA POLYMERASE II-ASSOCIATED FACTOR 1 HOMOLOG"/>
    <property type="match status" value="1"/>
</dbReference>
<proteinExistence type="inferred from homology"/>
<evidence type="ECO:0000256" key="3">
    <source>
        <dbReference type="ARBA" id="ARBA00023242"/>
    </source>
</evidence>
<dbReference type="AlphaFoldDB" id="A0A397VPF1"/>
<keyword evidence="5" id="KW-1185">Reference proteome</keyword>
<dbReference type="InterPro" id="IPR007133">
    <property type="entry name" value="RNA_pol_II-assoc_Paf1"/>
</dbReference>
<dbReference type="GO" id="GO:0006368">
    <property type="term" value="P:transcription elongation by RNA polymerase II"/>
    <property type="evidence" value="ECO:0007669"/>
    <property type="project" value="InterPro"/>
</dbReference>
<comment type="caution">
    <text evidence="4">The sequence shown here is derived from an EMBL/GenBank/DDBJ whole genome shotgun (WGS) entry which is preliminary data.</text>
</comment>
<dbReference type="GO" id="GO:0016593">
    <property type="term" value="C:Cdc73/Paf1 complex"/>
    <property type="evidence" value="ECO:0007669"/>
    <property type="project" value="InterPro"/>
</dbReference>
<dbReference type="OrthoDB" id="10260285at2759"/>
<evidence type="ECO:0000313" key="5">
    <source>
        <dbReference type="Proteomes" id="UP000266673"/>
    </source>
</evidence>
<dbReference type="Pfam" id="PF03985">
    <property type="entry name" value="Paf1"/>
    <property type="match status" value="1"/>
</dbReference>
<evidence type="ECO:0000256" key="2">
    <source>
        <dbReference type="ARBA" id="ARBA00007560"/>
    </source>
</evidence>
<gene>
    <name evidence="4" type="ORF">C2G38_934953</name>
</gene>
<dbReference type="Proteomes" id="UP000266673">
    <property type="component" value="Unassembled WGS sequence"/>
</dbReference>
<reference evidence="4 5" key="1">
    <citation type="submission" date="2018-06" db="EMBL/GenBank/DDBJ databases">
        <title>Comparative genomics reveals the genomic features of Rhizophagus irregularis, R. cerebriforme, R. diaphanum and Gigaspora rosea, and their symbiotic lifestyle signature.</title>
        <authorList>
            <person name="Morin E."/>
            <person name="San Clemente H."/>
            <person name="Chen E.C.H."/>
            <person name="De La Providencia I."/>
            <person name="Hainaut M."/>
            <person name="Kuo A."/>
            <person name="Kohler A."/>
            <person name="Murat C."/>
            <person name="Tang N."/>
            <person name="Roy S."/>
            <person name="Loubradou J."/>
            <person name="Henrissat B."/>
            <person name="Grigoriev I.V."/>
            <person name="Corradi N."/>
            <person name="Roux C."/>
            <person name="Martin F.M."/>
        </authorList>
    </citation>
    <scope>NUCLEOTIDE SEQUENCE [LARGE SCALE GENOMIC DNA]</scope>
    <source>
        <strain evidence="4 5">DAOM 194757</strain>
    </source>
</reference>
<protein>
    <submittedName>
        <fullName evidence="4">Paf1-domain-containing protein</fullName>
    </submittedName>
</protein>
<evidence type="ECO:0000313" key="4">
    <source>
        <dbReference type="EMBL" id="RIB22869.1"/>
    </source>
</evidence>
<dbReference type="GO" id="GO:0003682">
    <property type="term" value="F:chromatin binding"/>
    <property type="evidence" value="ECO:0007669"/>
    <property type="project" value="TreeGrafter"/>
</dbReference>
<dbReference type="GO" id="GO:0000993">
    <property type="term" value="F:RNA polymerase II complex binding"/>
    <property type="evidence" value="ECO:0007669"/>
    <property type="project" value="TreeGrafter"/>
</dbReference>
<dbReference type="STRING" id="44941.A0A397VPF1"/>
<sequence length="273" mass="31736">MYEYVSCVYIMVLSLKFFTKFSFSKFSKINTMATRTKYDVQDWIVQSDYGYLCDLDYQDLIPPPIDPPIDLSWKPDLERIIDINRTSRTFQSKRLPLLDDTDLEMSNDLGVAPSAFHENYDINPIRIGHLDTKDIRLVVPPKDRTNMVMGSARLKKYSRPKPWLRMTQHISASETVHQGNNTEKTMESRMATSKVNKMDLKQSHEEQIAAIEESFKVANDPEFLKKLKHPKNPKANSEQILSIFPDFEHQHVMVVQTSFDNDPWEGLSLKDDE</sequence>